<sequence>MGEMKTQAGLFRRLAIVAVMVIPTLGLAGCTTTGGSNLTAAEQQLRQTETKRIAQGAVYGAATGAVLGAAITAIAGGSSDAIARNALIGAGAGAVGGGLYANNVNQQTRPYAEQQERYGTVIAQADANIAQYRRTAEAAGRVASDEENKISRLNVELQAGRVTAADYRKQMANAQGNVRLLDQQIRDASADIDVLSKEVSEGAPESVQSRQATLIAEKATLEDRKQRLMQAYSRVPDSVGLNI</sequence>
<dbReference type="RefSeq" id="WP_306889463.1">
    <property type="nucleotide sequence ID" value="NZ_JAUSVR010000004.1"/>
</dbReference>
<accession>A0ABU0LPW6</accession>
<gene>
    <name evidence="2" type="ORF">QOZ99_001629</name>
</gene>
<keyword evidence="1" id="KW-0175">Coiled coil</keyword>
<evidence type="ECO:0008006" key="4">
    <source>
        <dbReference type="Google" id="ProtNLM"/>
    </source>
</evidence>
<evidence type="ECO:0000313" key="2">
    <source>
        <dbReference type="EMBL" id="MDQ0510741.1"/>
    </source>
</evidence>
<organism evidence="2 3">
    <name type="scientific">Ancylobacter amanitiformis</name>
    <dbReference type="NCBI Taxonomy" id="217069"/>
    <lineage>
        <taxon>Bacteria</taxon>
        <taxon>Pseudomonadati</taxon>
        <taxon>Pseudomonadota</taxon>
        <taxon>Alphaproteobacteria</taxon>
        <taxon>Hyphomicrobiales</taxon>
        <taxon>Xanthobacteraceae</taxon>
        <taxon>Ancylobacter</taxon>
    </lineage>
</organism>
<reference evidence="2 3" key="1">
    <citation type="submission" date="2023-07" db="EMBL/GenBank/DDBJ databases">
        <title>Genomic Encyclopedia of Type Strains, Phase IV (KMG-IV): sequencing the most valuable type-strain genomes for metagenomic binning, comparative biology and taxonomic classification.</title>
        <authorList>
            <person name="Goeker M."/>
        </authorList>
    </citation>
    <scope>NUCLEOTIDE SEQUENCE [LARGE SCALE GENOMIC DNA]</scope>
    <source>
        <strain evidence="2 3">DSM 15561</strain>
    </source>
</reference>
<comment type="caution">
    <text evidence="2">The sequence shown here is derived from an EMBL/GenBank/DDBJ whole genome shotgun (WGS) entry which is preliminary data.</text>
</comment>
<dbReference type="Proteomes" id="UP001235094">
    <property type="component" value="Unassembled WGS sequence"/>
</dbReference>
<name>A0ABU0LPW6_9HYPH</name>
<dbReference type="EMBL" id="JAUSVR010000004">
    <property type="protein sequence ID" value="MDQ0510741.1"/>
    <property type="molecule type" value="Genomic_DNA"/>
</dbReference>
<evidence type="ECO:0000313" key="3">
    <source>
        <dbReference type="Proteomes" id="UP001235094"/>
    </source>
</evidence>
<keyword evidence="3" id="KW-1185">Reference proteome</keyword>
<dbReference type="PROSITE" id="PS51257">
    <property type="entry name" value="PROKAR_LIPOPROTEIN"/>
    <property type="match status" value="1"/>
</dbReference>
<protein>
    <recommendedName>
        <fullName evidence="4">Glycine zipper domain-containing protein</fullName>
    </recommendedName>
</protein>
<evidence type="ECO:0000256" key="1">
    <source>
        <dbReference type="SAM" id="Coils"/>
    </source>
</evidence>
<proteinExistence type="predicted"/>
<feature type="coiled-coil region" evidence="1">
    <location>
        <begin position="164"/>
        <end position="231"/>
    </location>
</feature>